<protein>
    <submittedName>
        <fullName evidence="5">MarR family transcriptional regulator</fullName>
    </submittedName>
</protein>
<evidence type="ECO:0000313" key="6">
    <source>
        <dbReference type="Proteomes" id="UP000756860"/>
    </source>
</evidence>
<dbReference type="SUPFAM" id="SSF46785">
    <property type="entry name" value="Winged helix' DNA-binding domain"/>
    <property type="match status" value="1"/>
</dbReference>
<evidence type="ECO:0000256" key="3">
    <source>
        <dbReference type="ARBA" id="ARBA00023163"/>
    </source>
</evidence>
<dbReference type="InterPro" id="IPR036388">
    <property type="entry name" value="WH-like_DNA-bd_sf"/>
</dbReference>
<keyword evidence="6" id="KW-1185">Reference proteome</keyword>
<reference evidence="5 6" key="1">
    <citation type="submission" date="2021-05" db="EMBL/GenBank/DDBJ databases">
        <title>The draft genome of Geobacter luticola JCM 17780.</title>
        <authorList>
            <person name="Xu Z."/>
            <person name="Masuda Y."/>
            <person name="Itoh H."/>
            <person name="Senoo K."/>
        </authorList>
    </citation>
    <scope>NUCLEOTIDE SEQUENCE [LARGE SCALE GENOMIC DNA]</scope>
    <source>
        <strain evidence="5 6">JCM 17780</strain>
    </source>
</reference>
<dbReference type="EMBL" id="JAHCVK010000003">
    <property type="protein sequence ID" value="MBT0653472.1"/>
    <property type="molecule type" value="Genomic_DNA"/>
</dbReference>
<evidence type="ECO:0000313" key="5">
    <source>
        <dbReference type="EMBL" id="MBT0653472.1"/>
    </source>
</evidence>
<proteinExistence type="predicted"/>
<evidence type="ECO:0000256" key="2">
    <source>
        <dbReference type="ARBA" id="ARBA00023125"/>
    </source>
</evidence>
<dbReference type="RefSeq" id="WP_214175465.1">
    <property type="nucleotide sequence ID" value="NZ_JAHCVK010000003.1"/>
</dbReference>
<keyword evidence="2" id="KW-0238">DNA-binding</keyword>
<sequence length="150" mass="17017">MRHNKTTYSFEESLGHLTSQASRMILKRINQELARRDLPLTSDQFSTLVYVWNQNGQPQYTLAESLNKDKTTMTRMLAGLESAGLIVRLPGSTDAREKNVFLTDRGNQMMQDVTQVVQEVLENAMAGIEEADIDICKNVLRKFYGNLCSL</sequence>
<gene>
    <name evidence="5" type="ORF">KI810_10430</name>
</gene>
<dbReference type="InterPro" id="IPR000835">
    <property type="entry name" value="HTH_MarR-typ"/>
</dbReference>
<dbReference type="PROSITE" id="PS50995">
    <property type="entry name" value="HTH_MARR_2"/>
    <property type="match status" value="1"/>
</dbReference>
<dbReference type="PANTHER" id="PTHR42756:SF1">
    <property type="entry name" value="TRANSCRIPTIONAL REPRESSOR OF EMRAB OPERON"/>
    <property type="match status" value="1"/>
</dbReference>
<dbReference type="PANTHER" id="PTHR42756">
    <property type="entry name" value="TRANSCRIPTIONAL REGULATOR, MARR"/>
    <property type="match status" value="1"/>
</dbReference>
<comment type="caution">
    <text evidence="5">The sequence shown here is derived from an EMBL/GenBank/DDBJ whole genome shotgun (WGS) entry which is preliminary data.</text>
</comment>
<keyword evidence="1" id="KW-0805">Transcription regulation</keyword>
<organism evidence="5 6">
    <name type="scientific">Geomobilimonas luticola</name>
    <dbReference type="NCBI Taxonomy" id="1114878"/>
    <lineage>
        <taxon>Bacteria</taxon>
        <taxon>Pseudomonadati</taxon>
        <taxon>Thermodesulfobacteriota</taxon>
        <taxon>Desulfuromonadia</taxon>
        <taxon>Geobacterales</taxon>
        <taxon>Geobacteraceae</taxon>
        <taxon>Geomobilimonas</taxon>
    </lineage>
</organism>
<name>A0ABS5SHF0_9BACT</name>
<feature type="domain" description="HTH marR-type" evidence="4">
    <location>
        <begin position="11"/>
        <end position="145"/>
    </location>
</feature>
<evidence type="ECO:0000259" key="4">
    <source>
        <dbReference type="PROSITE" id="PS50995"/>
    </source>
</evidence>
<keyword evidence="3" id="KW-0804">Transcription</keyword>
<dbReference type="Proteomes" id="UP000756860">
    <property type="component" value="Unassembled WGS sequence"/>
</dbReference>
<dbReference type="InterPro" id="IPR036390">
    <property type="entry name" value="WH_DNA-bd_sf"/>
</dbReference>
<dbReference type="Pfam" id="PF01047">
    <property type="entry name" value="MarR"/>
    <property type="match status" value="1"/>
</dbReference>
<dbReference type="SMART" id="SM00347">
    <property type="entry name" value="HTH_MARR"/>
    <property type="match status" value="1"/>
</dbReference>
<dbReference type="Gene3D" id="1.10.10.10">
    <property type="entry name" value="Winged helix-like DNA-binding domain superfamily/Winged helix DNA-binding domain"/>
    <property type="match status" value="1"/>
</dbReference>
<dbReference type="PRINTS" id="PR00598">
    <property type="entry name" value="HTHMARR"/>
</dbReference>
<evidence type="ECO:0000256" key="1">
    <source>
        <dbReference type="ARBA" id="ARBA00023015"/>
    </source>
</evidence>
<accession>A0ABS5SHF0</accession>